<accession>A0ABN3CIK1</accession>
<proteinExistence type="predicted"/>
<protein>
    <submittedName>
        <fullName evidence="2">Uracil-DNA glycosylase</fullName>
    </submittedName>
</protein>
<gene>
    <name evidence="2" type="ORF">GCM10009639_45170</name>
</gene>
<organism evidence="2 3">
    <name type="scientific">Kitasatospora putterlickiae</name>
    <dbReference type="NCBI Taxonomy" id="221725"/>
    <lineage>
        <taxon>Bacteria</taxon>
        <taxon>Bacillati</taxon>
        <taxon>Actinomycetota</taxon>
        <taxon>Actinomycetes</taxon>
        <taxon>Kitasatosporales</taxon>
        <taxon>Streptomycetaceae</taxon>
        <taxon>Kitasatospora</taxon>
    </lineage>
</organism>
<dbReference type="InterPro" id="IPR036895">
    <property type="entry name" value="Uracil-DNA_glycosylase-like_sf"/>
</dbReference>
<dbReference type="RefSeq" id="WP_344338693.1">
    <property type="nucleotide sequence ID" value="NZ_BAAAKJ010000244.1"/>
</dbReference>
<evidence type="ECO:0000256" key="1">
    <source>
        <dbReference type="SAM" id="MobiDB-lite"/>
    </source>
</evidence>
<keyword evidence="3" id="KW-1185">Reference proteome</keyword>
<name>A0ABN3CIK1_9ACTN</name>
<evidence type="ECO:0000313" key="3">
    <source>
        <dbReference type="Proteomes" id="UP001499863"/>
    </source>
</evidence>
<reference evidence="2 3" key="1">
    <citation type="journal article" date="2019" name="Int. J. Syst. Evol. Microbiol.">
        <title>The Global Catalogue of Microorganisms (GCM) 10K type strain sequencing project: providing services to taxonomists for standard genome sequencing and annotation.</title>
        <authorList>
            <consortium name="The Broad Institute Genomics Platform"/>
            <consortium name="The Broad Institute Genome Sequencing Center for Infectious Disease"/>
            <person name="Wu L."/>
            <person name="Ma J."/>
        </authorList>
    </citation>
    <scope>NUCLEOTIDE SEQUENCE [LARGE SCALE GENOMIC DNA]</scope>
    <source>
        <strain evidence="2 3">JCM 12393</strain>
    </source>
</reference>
<dbReference type="SUPFAM" id="SSF52141">
    <property type="entry name" value="Uracil-DNA glycosylase-like"/>
    <property type="match status" value="1"/>
</dbReference>
<comment type="caution">
    <text evidence="2">The sequence shown here is derived from an EMBL/GenBank/DDBJ whole genome shotgun (WGS) entry which is preliminary data.</text>
</comment>
<dbReference type="Gene3D" id="3.40.470.10">
    <property type="entry name" value="Uracil-DNA glycosylase-like domain"/>
    <property type="match status" value="1"/>
</dbReference>
<evidence type="ECO:0000313" key="2">
    <source>
        <dbReference type="EMBL" id="GAA1402090.1"/>
    </source>
</evidence>
<dbReference type="EMBL" id="BAAAKJ010000244">
    <property type="protein sequence ID" value="GAA1402090.1"/>
    <property type="molecule type" value="Genomic_DNA"/>
</dbReference>
<dbReference type="Proteomes" id="UP001499863">
    <property type="component" value="Unassembled WGS sequence"/>
</dbReference>
<sequence>MAEFDRGPTDAFAELFSRVPDPPDEQAFWFDWGPIFYRGRLDGSARLLVVASDPGATERIAGRTLVGDAGQRVQGFLGKLGLTRSYVCLNAWAYAVHPSSAEEMKDRLDDTAQLKWRNEVFGKAVGPALQAVVAMGFMAQEAVRLWDDRPQQAVLAKVPHPSSHDPVALVNGWRSAVTTLRAVIDADEDGDNTGPNYGEVFEESDYRPIPRRDLPFGVPAFLGDDAWVRAKGTGHPNSVSRPAPDDGHTLLWKAPD</sequence>
<feature type="region of interest" description="Disordered" evidence="1">
    <location>
        <begin position="232"/>
        <end position="256"/>
    </location>
</feature>